<feature type="transmembrane region" description="Helical" evidence="2">
    <location>
        <begin position="143"/>
        <end position="163"/>
    </location>
</feature>
<keyword evidence="2" id="KW-0812">Transmembrane</keyword>
<dbReference type="STRING" id="504487.JCM19538_1227"/>
<keyword evidence="6" id="KW-1185">Reference proteome</keyword>
<comment type="caution">
    <text evidence="3">The sequence shown here is derived from an EMBL/GenBank/DDBJ whole genome shotgun (WGS) entry which is preliminary data.</text>
</comment>
<feature type="compositionally biased region" description="Polar residues" evidence="1">
    <location>
        <begin position="188"/>
        <end position="198"/>
    </location>
</feature>
<evidence type="ECO:0000313" key="4">
    <source>
        <dbReference type="EMBL" id="GAL89665.1"/>
    </source>
</evidence>
<keyword evidence="2" id="KW-0472">Membrane</keyword>
<accession>A0A090VWG5</accession>
<name>A0A090VWG5_9FLAO</name>
<dbReference type="Proteomes" id="UP000030184">
    <property type="component" value="Unassembled WGS sequence"/>
</dbReference>
<evidence type="ECO:0000256" key="2">
    <source>
        <dbReference type="SAM" id="Phobius"/>
    </source>
</evidence>
<gene>
    <name evidence="3" type="ORF">JCM19301_2952</name>
    <name evidence="4" type="ORF">JCM19538_1227</name>
</gene>
<dbReference type="EMBL" id="BBNY01000019">
    <property type="protein sequence ID" value="GAL89665.1"/>
    <property type="molecule type" value="Genomic_DNA"/>
</dbReference>
<evidence type="ECO:0000313" key="6">
    <source>
        <dbReference type="Proteomes" id="UP000030184"/>
    </source>
</evidence>
<dbReference type="EMBL" id="BBNR01000037">
    <property type="protein sequence ID" value="GAL69080.1"/>
    <property type="molecule type" value="Genomic_DNA"/>
</dbReference>
<dbReference type="Proteomes" id="UP000029641">
    <property type="component" value="Unassembled WGS sequence"/>
</dbReference>
<evidence type="ECO:0000313" key="3">
    <source>
        <dbReference type="EMBL" id="GAL69080.1"/>
    </source>
</evidence>
<dbReference type="AlphaFoldDB" id="A0A090VWG5"/>
<sequence>MLKNPLLFIYKTVAPNLKDHNGEGRTSMKIETKYSGFNCTIYIDNSIVYRVTCNPNDQSKKSIFKQPKDYFFIQPKENTEFNYYKLHPKDIKADYKYNYKLEYKSQSDSIVSIPVKLNTRKLYGLKWQKKEFVIQDKKLKVGVLQYAIISLIGFGGFLIGRYYDDYMQSQFKKEDKKENIIENQIPVMTTANKTSNTESENKTDNIKGISSEIEDSLLRKE</sequence>
<keyword evidence="2" id="KW-1133">Transmembrane helix</keyword>
<protein>
    <submittedName>
        <fullName evidence="3">Uncharacterized protein</fullName>
    </submittedName>
</protein>
<organism evidence="3 5">
    <name type="scientific">Jejuia pallidilutea</name>
    <dbReference type="NCBI Taxonomy" id="504487"/>
    <lineage>
        <taxon>Bacteria</taxon>
        <taxon>Pseudomonadati</taxon>
        <taxon>Bacteroidota</taxon>
        <taxon>Flavobacteriia</taxon>
        <taxon>Flavobacteriales</taxon>
        <taxon>Flavobacteriaceae</taxon>
        <taxon>Jejuia</taxon>
    </lineage>
</organism>
<evidence type="ECO:0000256" key="1">
    <source>
        <dbReference type="SAM" id="MobiDB-lite"/>
    </source>
</evidence>
<evidence type="ECO:0000313" key="5">
    <source>
        <dbReference type="Proteomes" id="UP000029641"/>
    </source>
</evidence>
<feature type="region of interest" description="Disordered" evidence="1">
    <location>
        <begin position="188"/>
        <end position="221"/>
    </location>
</feature>
<reference evidence="6" key="1">
    <citation type="journal article" date="2014" name="Genome Announc.">
        <title>Draft Genome Sequence of Marine Flavobacterium Jejuia pallidilutea Strain 11shimoA1 and Pigmentation Mutants.</title>
        <authorList>
            <person name="Takatani N."/>
            <person name="Nakanishi M."/>
            <person name="Meirelles P."/>
            <person name="Mino S."/>
            <person name="Suda W."/>
            <person name="Oshima K."/>
            <person name="Hattori M."/>
            <person name="Ohkuma M."/>
            <person name="Hosokawa M."/>
            <person name="Miyashita K."/>
            <person name="Thompson F.L."/>
            <person name="Niwa A."/>
            <person name="Sawabe T."/>
            <person name="Sawabe T."/>
        </authorList>
    </citation>
    <scope>NUCLEOTIDE SEQUENCE [LARGE SCALE GENOMIC DNA]</scope>
    <source>
        <strain evidence="6">JCM 19538</strain>
    </source>
</reference>
<proteinExistence type="predicted"/>